<evidence type="ECO:0000313" key="1">
    <source>
        <dbReference type="EMBL" id="EMF10661.1"/>
    </source>
</evidence>
<accession>N1QE81</accession>
<dbReference type="OrthoDB" id="3629676at2759"/>
<dbReference type="RefSeq" id="XP_016758782.1">
    <property type="nucleotide sequence ID" value="XM_016906336.1"/>
</dbReference>
<keyword evidence="2" id="KW-1185">Reference proteome</keyword>
<dbReference type="HOGENOM" id="CLU_586846_0_0_1"/>
<name>N1QE81_SPHMS</name>
<dbReference type="EMBL" id="KB456267">
    <property type="protein sequence ID" value="EMF10661.1"/>
    <property type="molecule type" value="Genomic_DNA"/>
</dbReference>
<reference evidence="1 2" key="1">
    <citation type="journal article" date="2012" name="PLoS Pathog.">
        <title>Diverse lifestyles and strategies of plant pathogenesis encoded in the genomes of eighteen Dothideomycetes fungi.</title>
        <authorList>
            <person name="Ohm R.A."/>
            <person name="Feau N."/>
            <person name="Henrissat B."/>
            <person name="Schoch C.L."/>
            <person name="Horwitz B.A."/>
            <person name="Barry K.W."/>
            <person name="Condon B.J."/>
            <person name="Copeland A.C."/>
            <person name="Dhillon B."/>
            <person name="Glaser F."/>
            <person name="Hesse C.N."/>
            <person name="Kosti I."/>
            <person name="LaButti K."/>
            <person name="Lindquist E.A."/>
            <person name="Lucas S."/>
            <person name="Salamov A.A."/>
            <person name="Bradshaw R.E."/>
            <person name="Ciuffetti L."/>
            <person name="Hamelin R.C."/>
            <person name="Kema G.H.J."/>
            <person name="Lawrence C."/>
            <person name="Scott J.A."/>
            <person name="Spatafora J.W."/>
            <person name="Turgeon B.G."/>
            <person name="de Wit P.J.G.M."/>
            <person name="Zhong S."/>
            <person name="Goodwin S.B."/>
            <person name="Grigoriev I.V."/>
        </authorList>
    </citation>
    <scope>NUCLEOTIDE SEQUENCE [LARGE SCALE GENOMIC DNA]</scope>
    <source>
        <strain evidence="1 2">SO2202</strain>
    </source>
</reference>
<dbReference type="Proteomes" id="UP000016931">
    <property type="component" value="Unassembled WGS sequence"/>
</dbReference>
<dbReference type="AlphaFoldDB" id="N1QE81"/>
<sequence length="466" mass="51471">MPAKPESPSIAAERAMLQSLSRQCSELHHAMDDNEGLETGVNLMFGVISRCRKISQDHAENLSVPDKLELDEHCQDAMQVVGNMAQKAFASRANPTKDVDMRAMRYTPGISMLPITTSALALRMLAIRQNMCELWSLDANASTVLSTASKVLRLCSGAEFTLHCSNGQALKLDAMDFADIHARHTKKELFDIVVLTLMCLARSHSVWFNATIPTTEPRRAVMLWNIKIPGTGSEVLAGASGRRNCKSSRVIDNRAMSSHQASYIQVLRSKLTQLRSMSPNSLPCHSKKYLPIETPSMPDTMRLPERADRVVAFVESVIRGRKLERDSFDKTYNDSLFGCAEEALTHLFFAAMTFFGVSELPSATTPSVFRPSLSERPRPIPSDTDGLRSWLIEGALDRAGPLETSISTRVNMTCSVVEYAVGETMISAFSAGVPEMLLLPAVHNKDDAWRRQMLSYVGFAIVAQAQ</sequence>
<gene>
    <name evidence="1" type="ORF">SEPMUDRAFT_150692</name>
</gene>
<proteinExistence type="predicted"/>
<protein>
    <submittedName>
        <fullName evidence="1">Uncharacterized protein</fullName>
    </submittedName>
</protein>
<evidence type="ECO:0000313" key="2">
    <source>
        <dbReference type="Proteomes" id="UP000016931"/>
    </source>
</evidence>
<organism evidence="1 2">
    <name type="scientific">Sphaerulina musiva (strain SO2202)</name>
    <name type="common">Poplar stem canker fungus</name>
    <name type="synonym">Septoria musiva</name>
    <dbReference type="NCBI Taxonomy" id="692275"/>
    <lineage>
        <taxon>Eukaryota</taxon>
        <taxon>Fungi</taxon>
        <taxon>Dikarya</taxon>
        <taxon>Ascomycota</taxon>
        <taxon>Pezizomycotina</taxon>
        <taxon>Dothideomycetes</taxon>
        <taxon>Dothideomycetidae</taxon>
        <taxon>Mycosphaerellales</taxon>
        <taxon>Mycosphaerellaceae</taxon>
        <taxon>Sphaerulina</taxon>
    </lineage>
</organism>
<dbReference type="GeneID" id="27903473"/>